<evidence type="ECO:0000313" key="9">
    <source>
        <dbReference type="Proteomes" id="UP001348817"/>
    </source>
</evidence>
<dbReference type="Pfam" id="PF11751">
    <property type="entry name" value="PorP_SprF"/>
    <property type="match status" value="1"/>
</dbReference>
<evidence type="ECO:0000256" key="5">
    <source>
        <dbReference type="SAM" id="MobiDB-lite"/>
    </source>
</evidence>
<dbReference type="InterPro" id="IPR019861">
    <property type="entry name" value="PorP/SprF_Bacteroidetes"/>
</dbReference>
<dbReference type="SUPFAM" id="SSF103088">
    <property type="entry name" value="OmpA-like"/>
    <property type="match status" value="1"/>
</dbReference>
<sequence length="510" mass="56809">MKKFILTAFTVILSLLSGYAQRLDFSLFDQNKSRVNPALGVSNYAVGNLIYRNQSMTPGFNVNAVGAGYSHPFLLRKKPFGSVGFNVINDRTAGDGALSNQEYQLFLGTGLTLTKKSYVSFALSGTSHIQKLNPKNIVTGSQYIDGFGFGRDLPINEPGLDFSKTFFGIGAGFAYTLYDKKEDIILQVGLSGHDLNSPDASWMEQDYSYPSTTSLYAKYRAFKNRDWAIYPQILISNQAGNTRAQIGGEVSRSLRHLRLPGNMYNAKAVAGLAYSTSYGPHARIGLDWNKWSVRVGQDIPIEGATNAVNSATEISLVYRRQVQKLSHLKWKDRKKRKSRPKTGKKHRARAQLKPVKKTADTSNTTETETENKERQSAEPKIEKPEITPETKLPKAGTPPEKRLLANIRFSFDESDLNDEGRMNSIKALVSLMGKTGKITLIGHTDNIGEAEYNHKLGLERAKAVKIIFQQLGISPDRISTESKGETEPLKPNDSPENRYTNRRVEVMIQD</sequence>
<dbReference type="EMBL" id="AP025314">
    <property type="protein sequence ID" value="BDD09067.1"/>
    <property type="molecule type" value="Genomic_DNA"/>
</dbReference>
<proteinExistence type="predicted"/>
<evidence type="ECO:0000256" key="2">
    <source>
        <dbReference type="ARBA" id="ARBA00023136"/>
    </source>
</evidence>
<keyword evidence="6" id="KW-0732">Signal</keyword>
<dbReference type="CDD" id="cd07185">
    <property type="entry name" value="OmpA_C-like"/>
    <property type="match status" value="1"/>
</dbReference>
<keyword evidence="3" id="KW-0998">Cell outer membrane</keyword>
<dbReference type="InterPro" id="IPR036737">
    <property type="entry name" value="OmpA-like_sf"/>
</dbReference>
<dbReference type="PANTHER" id="PTHR30329">
    <property type="entry name" value="STATOR ELEMENT OF FLAGELLAR MOTOR COMPLEX"/>
    <property type="match status" value="1"/>
</dbReference>
<gene>
    <name evidence="8" type="ORF">FUAX_14990</name>
</gene>
<evidence type="ECO:0000313" key="8">
    <source>
        <dbReference type="EMBL" id="BDD09067.1"/>
    </source>
</evidence>
<feature type="region of interest" description="Disordered" evidence="5">
    <location>
        <begin position="328"/>
        <end position="398"/>
    </location>
</feature>
<dbReference type="InterPro" id="IPR050330">
    <property type="entry name" value="Bact_OuterMem_StrucFunc"/>
</dbReference>
<evidence type="ECO:0000256" key="6">
    <source>
        <dbReference type="SAM" id="SignalP"/>
    </source>
</evidence>
<evidence type="ECO:0000256" key="1">
    <source>
        <dbReference type="ARBA" id="ARBA00004442"/>
    </source>
</evidence>
<dbReference type="GO" id="GO:0009279">
    <property type="term" value="C:cell outer membrane"/>
    <property type="evidence" value="ECO:0007669"/>
    <property type="project" value="UniProtKB-SubCell"/>
</dbReference>
<feature type="compositionally biased region" description="Basic residues" evidence="5">
    <location>
        <begin position="328"/>
        <end position="356"/>
    </location>
</feature>
<dbReference type="AlphaFoldDB" id="A0AAU9CUE0"/>
<keyword evidence="2 4" id="KW-0472">Membrane</keyword>
<feature type="signal peptide" evidence="6">
    <location>
        <begin position="1"/>
        <end position="22"/>
    </location>
</feature>
<dbReference type="KEGG" id="fax:FUAX_14990"/>
<dbReference type="InterPro" id="IPR006665">
    <property type="entry name" value="OmpA-like"/>
</dbReference>
<feature type="chain" id="PRO_5043426150" description="OmpA-like domain-containing protein" evidence="6">
    <location>
        <begin position="23"/>
        <end position="510"/>
    </location>
</feature>
<organism evidence="8 9">
    <name type="scientific">Fulvitalea axinellae</name>
    <dbReference type="NCBI Taxonomy" id="1182444"/>
    <lineage>
        <taxon>Bacteria</taxon>
        <taxon>Pseudomonadati</taxon>
        <taxon>Bacteroidota</taxon>
        <taxon>Cytophagia</taxon>
        <taxon>Cytophagales</taxon>
        <taxon>Persicobacteraceae</taxon>
        <taxon>Fulvitalea</taxon>
    </lineage>
</organism>
<protein>
    <recommendedName>
        <fullName evidence="7">OmpA-like domain-containing protein</fullName>
    </recommendedName>
</protein>
<dbReference type="PANTHER" id="PTHR30329:SF21">
    <property type="entry name" value="LIPOPROTEIN YIAD-RELATED"/>
    <property type="match status" value="1"/>
</dbReference>
<feature type="compositionally biased region" description="Basic and acidic residues" evidence="5">
    <location>
        <begin position="478"/>
        <end position="496"/>
    </location>
</feature>
<dbReference type="InterPro" id="IPR006664">
    <property type="entry name" value="OMP_bac"/>
</dbReference>
<dbReference type="PROSITE" id="PS51123">
    <property type="entry name" value="OMPA_2"/>
    <property type="match status" value="1"/>
</dbReference>
<evidence type="ECO:0000256" key="4">
    <source>
        <dbReference type="PROSITE-ProRule" id="PRU00473"/>
    </source>
</evidence>
<dbReference type="Proteomes" id="UP001348817">
    <property type="component" value="Chromosome"/>
</dbReference>
<evidence type="ECO:0000259" key="7">
    <source>
        <dbReference type="PROSITE" id="PS51123"/>
    </source>
</evidence>
<evidence type="ECO:0000256" key="3">
    <source>
        <dbReference type="ARBA" id="ARBA00023237"/>
    </source>
</evidence>
<dbReference type="PRINTS" id="PR01021">
    <property type="entry name" value="OMPADOMAIN"/>
</dbReference>
<dbReference type="Pfam" id="PF00691">
    <property type="entry name" value="OmpA"/>
    <property type="match status" value="1"/>
</dbReference>
<feature type="compositionally biased region" description="Basic and acidic residues" evidence="5">
    <location>
        <begin position="369"/>
        <end position="392"/>
    </location>
</feature>
<dbReference type="RefSeq" id="WP_338394286.1">
    <property type="nucleotide sequence ID" value="NZ_AP025314.1"/>
</dbReference>
<keyword evidence="9" id="KW-1185">Reference proteome</keyword>
<feature type="domain" description="OmpA-like" evidence="7">
    <location>
        <begin position="396"/>
        <end position="510"/>
    </location>
</feature>
<comment type="subcellular location">
    <subcellularLocation>
        <location evidence="1">Cell outer membrane</location>
    </subcellularLocation>
</comment>
<feature type="region of interest" description="Disordered" evidence="5">
    <location>
        <begin position="477"/>
        <end position="510"/>
    </location>
</feature>
<reference evidence="8 9" key="1">
    <citation type="submission" date="2021-12" db="EMBL/GenBank/DDBJ databases">
        <title>Genome sequencing of bacteria with rrn-lacking chromosome and rrn-plasmid.</title>
        <authorList>
            <person name="Anda M."/>
            <person name="Iwasaki W."/>
        </authorList>
    </citation>
    <scope>NUCLEOTIDE SEQUENCE [LARGE SCALE GENOMIC DNA]</scope>
    <source>
        <strain evidence="8 9">DSM 100852</strain>
    </source>
</reference>
<accession>A0AAU9CUE0</accession>
<dbReference type="Gene3D" id="3.30.1330.60">
    <property type="entry name" value="OmpA-like domain"/>
    <property type="match status" value="1"/>
</dbReference>
<name>A0AAU9CUE0_9BACT</name>